<keyword evidence="9" id="KW-1185">Reference proteome</keyword>
<protein>
    <submittedName>
        <fullName evidence="8">Low-specificity L-threonine aldolase</fullName>
        <ecNumber evidence="8">4.1.2.48</ecNumber>
    </submittedName>
</protein>
<name>A0A3L7E2D8_9GAMM</name>
<dbReference type="InterPro" id="IPR015424">
    <property type="entry name" value="PyrdxlP-dep_Trfase"/>
</dbReference>
<dbReference type="EMBL" id="QRAN01000006">
    <property type="protein sequence ID" value="RLQ22461.1"/>
    <property type="molecule type" value="Genomic_DNA"/>
</dbReference>
<dbReference type="NCBIfam" id="NF007825">
    <property type="entry name" value="PRK10534.1"/>
    <property type="match status" value="1"/>
</dbReference>
<comment type="caution">
    <text evidence="8">The sequence shown here is derived from an EMBL/GenBank/DDBJ whole genome shotgun (WGS) entry which is preliminary data.</text>
</comment>
<comment type="cofactor">
    <cofactor evidence="1">
        <name>pyridoxal 5'-phosphate</name>
        <dbReference type="ChEBI" id="CHEBI:597326"/>
    </cofactor>
</comment>
<evidence type="ECO:0000313" key="8">
    <source>
        <dbReference type="EMBL" id="RLQ22461.1"/>
    </source>
</evidence>
<dbReference type="Gene3D" id="3.90.1150.10">
    <property type="entry name" value="Aspartate Aminotransferase, domain 1"/>
    <property type="match status" value="1"/>
</dbReference>
<dbReference type="Gene3D" id="3.40.640.10">
    <property type="entry name" value="Type I PLP-dependent aspartate aminotransferase-like (Major domain)"/>
    <property type="match status" value="1"/>
</dbReference>
<keyword evidence="4" id="KW-0663">Pyridoxal phosphate</keyword>
<feature type="domain" description="Aromatic amino acid beta-eliminating lyase/threonine aldolase" evidence="7">
    <location>
        <begin position="8"/>
        <end position="288"/>
    </location>
</feature>
<dbReference type="InterPro" id="IPR001597">
    <property type="entry name" value="ArAA_b-elim_lyase/Thr_aldolase"/>
</dbReference>
<proteinExistence type="inferred from homology"/>
<evidence type="ECO:0000256" key="4">
    <source>
        <dbReference type="ARBA" id="ARBA00022898"/>
    </source>
</evidence>
<dbReference type="InterPro" id="IPR015421">
    <property type="entry name" value="PyrdxlP-dep_Trfase_major"/>
</dbReference>
<dbReference type="GO" id="GO:0008732">
    <property type="term" value="F:L-allo-threonine aldolase activity"/>
    <property type="evidence" value="ECO:0007669"/>
    <property type="project" value="TreeGrafter"/>
</dbReference>
<dbReference type="GO" id="GO:0006567">
    <property type="term" value="P:L-threonine catabolic process"/>
    <property type="evidence" value="ECO:0007669"/>
    <property type="project" value="TreeGrafter"/>
</dbReference>
<reference evidence="8 9" key="1">
    <citation type="submission" date="2018-07" db="EMBL/GenBank/DDBJ databases">
        <title>Halioglobus sp. genome submission.</title>
        <authorList>
            <person name="Ye M.-Q."/>
            <person name="Du Z.-J."/>
        </authorList>
    </citation>
    <scope>NUCLEOTIDE SEQUENCE [LARGE SCALE GENOMIC DNA]</scope>
    <source>
        <strain evidence="8 9">U0301</strain>
    </source>
</reference>
<gene>
    <name evidence="8" type="ORF">DWB85_07525</name>
</gene>
<dbReference type="PIRSF" id="PIRSF017617">
    <property type="entry name" value="Thr_aldolase"/>
    <property type="match status" value="1"/>
</dbReference>
<accession>A0A3L7E2D8</accession>
<dbReference type="Proteomes" id="UP000265509">
    <property type="component" value="Unassembled WGS sequence"/>
</dbReference>
<dbReference type="CDD" id="cd06502">
    <property type="entry name" value="TA_like"/>
    <property type="match status" value="1"/>
</dbReference>
<evidence type="ECO:0000256" key="2">
    <source>
        <dbReference type="ARBA" id="ARBA00006966"/>
    </source>
</evidence>
<dbReference type="FunFam" id="3.40.640.10:FF:000030">
    <property type="entry name" value="Low-specificity L-threonine aldolase"/>
    <property type="match status" value="1"/>
</dbReference>
<evidence type="ECO:0000256" key="1">
    <source>
        <dbReference type="ARBA" id="ARBA00001933"/>
    </source>
</evidence>
<sequence length="345" mass="36620">MNQQISIDFRSDTVTRPSPAMLDAMMAAEVGDDVFGDDPTVNALEAHAARLTGKEAALLCTSGTQSNLVALLAHCQRGDEYIVGQEAHTYKYEGGGAAVLGGIQPQPIEFEPDSTLDLDRVRGKIKADDDHFARSRLLCIENTRSGDVLPLDYHSRAAAFCRETGLALHLDGARLFNACVAQNVDVTAISQHYDTVSLCISKGLGAPAGSILVGSAALVREARKWRKMLGGGLRQAGYIAAACQFALENNVQRLAEDHANARLLAEGLSTIPGIQCQPGSVQSNMVFIGVASADTGRALESFLAREGIAILGGRVMRLVTHLDIDADGIGQLIAACERFFDQAGG</sequence>
<dbReference type="SUPFAM" id="SSF53383">
    <property type="entry name" value="PLP-dependent transferases"/>
    <property type="match status" value="1"/>
</dbReference>
<dbReference type="GO" id="GO:0006545">
    <property type="term" value="P:glycine biosynthetic process"/>
    <property type="evidence" value="ECO:0007669"/>
    <property type="project" value="TreeGrafter"/>
</dbReference>
<dbReference type="NCBIfam" id="NF041359">
    <property type="entry name" value="GntG_guanitoxin"/>
    <property type="match status" value="1"/>
</dbReference>
<dbReference type="AlphaFoldDB" id="A0A3L7E2D8"/>
<dbReference type="PANTHER" id="PTHR48097">
    <property type="entry name" value="L-THREONINE ALDOLASE-RELATED"/>
    <property type="match status" value="1"/>
</dbReference>
<keyword evidence="5 8" id="KW-0456">Lyase</keyword>
<dbReference type="Pfam" id="PF01212">
    <property type="entry name" value="Beta_elim_lyase"/>
    <property type="match status" value="1"/>
</dbReference>
<evidence type="ECO:0000313" key="9">
    <source>
        <dbReference type="Proteomes" id="UP000265509"/>
    </source>
</evidence>
<dbReference type="GO" id="GO:0005829">
    <property type="term" value="C:cytosol"/>
    <property type="evidence" value="ECO:0007669"/>
    <property type="project" value="TreeGrafter"/>
</dbReference>
<feature type="modified residue" description="N6-(pyridoxal phosphate)lysine" evidence="6">
    <location>
        <position position="202"/>
    </location>
</feature>
<evidence type="ECO:0000259" key="7">
    <source>
        <dbReference type="Pfam" id="PF01212"/>
    </source>
</evidence>
<dbReference type="EC" id="4.1.2.48" evidence="8"/>
<dbReference type="InterPro" id="IPR015422">
    <property type="entry name" value="PyrdxlP-dep_Trfase_small"/>
</dbReference>
<evidence type="ECO:0000256" key="6">
    <source>
        <dbReference type="PIRSR" id="PIRSR017617-1"/>
    </source>
</evidence>
<dbReference type="PANTHER" id="PTHR48097:SF9">
    <property type="entry name" value="L-THREONINE ALDOLASE"/>
    <property type="match status" value="1"/>
</dbReference>
<dbReference type="InterPro" id="IPR023603">
    <property type="entry name" value="Low_specificity_L-TA-like"/>
</dbReference>
<comment type="subunit">
    <text evidence="3">Homotetramer.</text>
</comment>
<comment type="similarity">
    <text evidence="2">Belongs to the threonine aldolase family.</text>
</comment>
<evidence type="ECO:0000256" key="5">
    <source>
        <dbReference type="ARBA" id="ARBA00023239"/>
    </source>
</evidence>
<dbReference type="OrthoDB" id="9774495at2"/>
<dbReference type="RefSeq" id="WP_117953602.1">
    <property type="nucleotide sequence ID" value="NZ_QRAN01000006.1"/>
</dbReference>
<evidence type="ECO:0000256" key="3">
    <source>
        <dbReference type="ARBA" id="ARBA00011881"/>
    </source>
</evidence>
<organism evidence="8 9">
    <name type="scientific">Seongchinamella sediminis</name>
    <dbReference type="NCBI Taxonomy" id="2283635"/>
    <lineage>
        <taxon>Bacteria</taxon>
        <taxon>Pseudomonadati</taxon>
        <taxon>Pseudomonadota</taxon>
        <taxon>Gammaproteobacteria</taxon>
        <taxon>Cellvibrionales</taxon>
        <taxon>Halieaceae</taxon>
        <taxon>Seongchinamella</taxon>
    </lineage>
</organism>